<evidence type="ECO:0000313" key="4">
    <source>
        <dbReference type="Proteomes" id="UP001583186"/>
    </source>
</evidence>
<name>A0ABR3YZU9_9PEZI</name>
<gene>
    <name evidence="3" type="ORF">Sste5346_006416</name>
</gene>
<dbReference type="EMBL" id="JAWCUI010000037">
    <property type="protein sequence ID" value="KAL1893585.1"/>
    <property type="molecule type" value="Genomic_DNA"/>
</dbReference>
<comment type="caution">
    <text evidence="3">The sequence shown here is derived from an EMBL/GenBank/DDBJ whole genome shotgun (WGS) entry which is preliminary data.</text>
</comment>
<accession>A0ABR3YZU9</accession>
<reference evidence="3 4" key="1">
    <citation type="journal article" date="2024" name="IMA Fungus">
        <title>IMA Genome - F19 : A genome assembly and annotation guide to empower mycologists, including annotated draft genome sequences of Ceratocystis pirilliformis, Diaporthe australafricana, Fusarium ophioides, Paecilomyces lecythidis, and Sporothrix stenoceras.</title>
        <authorList>
            <person name="Aylward J."/>
            <person name="Wilson A.M."/>
            <person name="Visagie C.M."/>
            <person name="Spraker J."/>
            <person name="Barnes I."/>
            <person name="Buitendag C."/>
            <person name="Ceriani C."/>
            <person name="Del Mar Angel L."/>
            <person name="du Plessis D."/>
            <person name="Fuchs T."/>
            <person name="Gasser K."/>
            <person name="Kramer D."/>
            <person name="Li W."/>
            <person name="Munsamy K."/>
            <person name="Piso A."/>
            <person name="Price J.L."/>
            <person name="Sonnekus B."/>
            <person name="Thomas C."/>
            <person name="van der Nest A."/>
            <person name="van Dijk A."/>
            <person name="van Heerden A."/>
            <person name="van Vuuren N."/>
            <person name="Yilmaz N."/>
            <person name="Duong T.A."/>
            <person name="van der Merwe N.A."/>
            <person name="Wingfield M.J."/>
            <person name="Wingfield B.D."/>
        </authorList>
    </citation>
    <scope>NUCLEOTIDE SEQUENCE [LARGE SCALE GENOMIC DNA]</scope>
    <source>
        <strain evidence="3 4">CMW 5346</strain>
    </source>
</reference>
<keyword evidence="4" id="KW-1185">Reference proteome</keyword>
<dbReference type="Pfam" id="PF25545">
    <property type="entry name" value="DUF7924"/>
    <property type="match status" value="1"/>
</dbReference>
<evidence type="ECO:0000313" key="3">
    <source>
        <dbReference type="EMBL" id="KAL1893585.1"/>
    </source>
</evidence>
<dbReference type="Proteomes" id="UP001583186">
    <property type="component" value="Unassembled WGS sequence"/>
</dbReference>
<sequence length="129" mass="14570">MSRDPPTPDPKAILHERLNRSILMGVDPPVFPFLVANFLGRRDSMWVAGKKCLLATAACVHMNNILYCLLGHTKVRADIVESTMFAVAMNGNEVQLYVTWADTIGLDEEGNEIDEDNREEDDKEIYDCR</sequence>
<organism evidence="3 4">
    <name type="scientific">Sporothrix stenoceras</name>
    <dbReference type="NCBI Taxonomy" id="5173"/>
    <lineage>
        <taxon>Eukaryota</taxon>
        <taxon>Fungi</taxon>
        <taxon>Dikarya</taxon>
        <taxon>Ascomycota</taxon>
        <taxon>Pezizomycotina</taxon>
        <taxon>Sordariomycetes</taxon>
        <taxon>Sordariomycetidae</taxon>
        <taxon>Ophiostomatales</taxon>
        <taxon>Ophiostomataceae</taxon>
        <taxon>Sporothrix</taxon>
    </lineage>
</organism>
<proteinExistence type="predicted"/>
<feature type="region of interest" description="Disordered" evidence="1">
    <location>
        <begin position="109"/>
        <end position="129"/>
    </location>
</feature>
<evidence type="ECO:0000259" key="2">
    <source>
        <dbReference type="Pfam" id="PF25545"/>
    </source>
</evidence>
<feature type="domain" description="DUF7924" evidence="2">
    <location>
        <begin position="16"/>
        <end position="103"/>
    </location>
</feature>
<evidence type="ECO:0000256" key="1">
    <source>
        <dbReference type="SAM" id="MobiDB-lite"/>
    </source>
</evidence>
<dbReference type="InterPro" id="IPR057684">
    <property type="entry name" value="DUF7924"/>
</dbReference>
<protein>
    <recommendedName>
        <fullName evidence="2">DUF7924 domain-containing protein</fullName>
    </recommendedName>
</protein>